<name>A0ABS2GSM9_9BURK</name>
<evidence type="ECO:0000313" key="18">
    <source>
        <dbReference type="Proteomes" id="UP000777002"/>
    </source>
</evidence>
<evidence type="ECO:0000256" key="4">
    <source>
        <dbReference type="ARBA" id="ARBA00022490"/>
    </source>
</evidence>
<proteinExistence type="inferred from homology"/>
<evidence type="ECO:0000259" key="16">
    <source>
        <dbReference type="PROSITE" id="PS50173"/>
    </source>
</evidence>
<evidence type="ECO:0000256" key="5">
    <source>
        <dbReference type="ARBA" id="ARBA00022679"/>
    </source>
</evidence>
<evidence type="ECO:0000256" key="8">
    <source>
        <dbReference type="ARBA" id="ARBA00022723"/>
    </source>
</evidence>
<keyword evidence="18" id="KW-1185">Reference proteome</keyword>
<sequence length="361" mass="40553">MTTSKTYRKIIHVDMDAFFASVEQRDHPALRGKPIAVGHAGARGVVATASYEARKFGVHSAMPSSKARELCPQLIFVHSRMRHYQAVSRQVREIFERYTDIIEPVSIDEAYLDVTVNKIGASTGLEIAKLIKQNICEELGLIASAGVSYNKFLAKIASDYRKPDGLCVIHPDQAIEFIDRLPIESFWGIGPATAKRLHALGIQTAPQLREMSLARLTELFGKAGLTYYNFVRGIDDREVTTYRERKSVGCEETFSQDIRGKAIEQALESVIEELVRRVNKQNFKGKRLTLKVRFPDFTTLTRSSSGQEYLDNIKNVTQAAAKLLDNVTVPDTGIRLLGLSVSKTEQEIRENTLSQQMRLFD</sequence>
<dbReference type="Gene3D" id="3.30.70.270">
    <property type="match status" value="1"/>
</dbReference>
<dbReference type="InterPro" id="IPR050116">
    <property type="entry name" value="DNA_polymerase-Y"/>
</dbReference>
<comment type="cofactor">
    <cofactor evidence="15">
        <name>Mg(2+)</name>
        <dbReference type="ChEBI" id="CHEBI:18420"/>
    </cofactor>
    <text evidence="15">Binds 2 magnesium ions per subunit.</text>
</comment>
<dbReference type="SUPFAM" id="SSF56672">
    <property type="entry name" value="DNA/RNA polymerases"/>
    <property type="match status" value="1"/>
</dbReference>
<keyword evidence="9 15" id="KW-0227">DNA damage</keyword>
<comment type="catalytic activity">
    <reaction evidence="14 15">
        <text>DNA(n) + a 2'-deoxyribonucleoside 5'-triphosphate = DNA(n+1) + diphosphate</text>
        <dbReference type="Rhea" id="RHEA:22508"/>
        <dbReference type="Rhea" id="RHEA-COMP:17339"/>
        <dbReference type="Rhea" id="RHEA-COMP:17340"/>
        <dbReference type="ChEBI" id="CHEBI:33019"/>
        <dbReference type="ChEBI" id="CHEBI:61560"/>
        <dbReference type="ChEBI" id="CHEBI:173112"/>
        <dbReference type="EC" id="2.7.7.7"/>
    </reaction>
</comment>
<dbReference type="EC" id="2.7.7.7" evidence="15"/>
<dbReference type="Pfam" id="PF00817">
    <property type="entry name" value="IMS"/>
    <property type="match status" value="1"/>
</dbReference>
<dbReference type="Gene3D" id="1.10.150.20">
    <property type="entry name" value="5' to 3' exonuclease, C-terminal subdomain"/>
    <property type="match status" value="1"/>
</dbReference>
<evidence type="ECO:0000256" key="14">
    <source>
        <dbReference type="ARBA" id="ARBA00049244"/>
    </source>
</evidence>
<feature type="active site" evidence="15">
    <location>
        <position position="109"/>
    </location>
</feature>
<keyword evidence="7 15" id="KW-0235">DNA replication</keyword>
<comment type="subcellular location">
    <subcellularLocation>
        <location evidence="1 15">Cytoplasm</location>
    </subcellularLocation>
</comment>
<dbReference type="HAMAP" id="MF_01113">
    <property type="entry name" value="DNApol_IV"/>
    <property type="match status" value="1"/>
</dbReference>
<feature type="domain" description="UmuC" evidence="16">
    <location>
        <begin position="10"/>
        <end position="190"/>
    </location>
</feature>
<evidence type="ECO:0000256" key="9">
    <source>
        <dbReference type="ARBA" id="ARBA00022763"/>
    </source>
</evidence>
<evidence type="ECO:0000256" key="3">
    <source>
        <dbReference type="ARBA" id="ARBA00022457"/>
    </source>
</evidence>
<dbReference type="Gene3D" id="3.40.1170.60">
    <property type="match status" value="1"/>
</dbReference>
<dbReference type="SUPFAM" id="SSF100879">
    <property type="entry name" value="Lesion bypass DNA polymerase (Y-family), little finger domain"/>
    <property type="match status" value="1"/>
</dbReference>
<dbReference type="RefSeq" id="WP_205050449.1">
    <property type="nucleotide sequence ID" value="NZ_JACJKX010000010.1"/>
</dbReference>
<evidence type="ECO:0000256" key="7">
    <source>
        <dbReference type="ARBA" id="ARBA00022705"/>
    </source>
</evidence>
<dbReference type="InterPro" id="IPR043128">
    <property type="entry name" value="Rev_trsase/Diguanyl_cyclase"/>
</dbReference>
<dbReference type="GO" id="GO:0003887">
    <property type="term" value="F:DNA-directed DNA polymerase activity"/>
    <property type="evidence" value="ECO:0007669"/>
    <property type="project" value="UniProtKB-EC"/>
</dbReference>
<protein>
    <recommendedName>
        <fullName evidence="15">DNA polymerase IV</fullName>
        <shortName evidence="15">Pol IV</shortName>
        <ecNumber evidence="15">2.7.7.7</ecNumber>
    </recommendedName>
</protein>
<dbReference type="PANTHER" id="PTHR11076:SF33">
    <property type="entry name" value="DNA POLYMERASE KAPPA"/>
    <property type="match status" value="1"/>
</dbReference>
<evidence type="ECO:0000256" key="1">
    <source>
        <dbReference type="ARBA" id="ARBA00004496"/>
    </source>
</evidence>
<evidence type="ECO:0000256" key="6">
    <source>
        <dbReference type="ARBA" id="ARBA00022695"/>
    </source>
</evidence>
<evidence type="ECO:0000256" key="10">
    <source>
        <dbReference type="ARBA" id="ARBA00022842"/>
    </source>
</evidence>
<comment type="subunit">
    <text evidence="15">Monomer.</text>
</comment>
<dbReference type="InterPro" id="IPR036775">
    <property type="entry name" value="DNA_pol_Y-fam_lit_finger_sf"/>
</dbReference>
<dbReference type="InterPro" id="IPR053848">
    <property type="entry name" value="IMS_HHH_1"/>
</dbReference>
<dbReference type="EMBL" id="JACJKX010000010">
    <property type="protein sequence ID" value="MBM6928858.1"/>
    <property type="molecule type" value="Genomic_DNA"/>
</dbReference>
<gene>
    <name evidence="15 17" type="primary">dinB</name>
    <name evidence="17" type="ORF">H5985_06200</name>
</gene>
<dbReference type="PROSITE" id="PS50173">
    <property type="entry name" value="UMUC"/>
    <property type="match status" value="1"/>
</dbReference>
<dbReference type="InterPro" id="IPR043502">
    <property type="entry name" value="DNA/RNA_pol_sf"/>
</dbReference>
<keyword evidence="4 15" id="KW-0963">Cytoplasm</keyword>
<evidence type="ECO:0000256" key="11">
    <source>
        <dbReference type="ARBA" id="ARBA00022932"/>
    </source>
</evidence>
<keyword evidence="10 15" id="KW-0460">Magnesium</keyword>
<dbReference type="NCBIfam" id="NF010731">
    <property type="entry name" value="PRK14133.1"/>
    <property type="match status" value="1"/>
</dbReference>
<dbReference type="NCBIfam" id="NF002677">
    <property type="entry name" value="PRK02406.1"/>
    <property type="match status" value="1"/>
</dbReference>
<organism evidence="17 18">
    <name type="scientific">Parasutterella secunda</name>
    <dbReference type="NCBI Taxonomy" id="626947"/>
    <lineage>
        <taxon>Bacteria</taxon>
        <taxon>Pseudomonadati</taxon>
        <taxon>Pseudomonadota</taxon>
        <taxon>Betaproteobacteria</taxon>
        <taxon>Burkholderiales</taxon>
        <taxon>Sutterellaceae</taxon>
        <taxon>Parasutterella</taxon>
    </lineage>
</organism>
<feature type="binding site" evidence="15">
    <location>
        <position position="108"/>
    </location>
    <ligand>
        <name>Mg(2+)</name>
        <dbReference type="ChEBI" id="CHEBI:18420"/>
    </ligand>
</feature>
<comment type="caution">
    <text evidence="17">The sequence shown here is derived from an EMBL/GenBank/DDBJ whole genome shotgun (WGS) entry which is preliminary data.</text>
</comment>
<dbReference type="InterPro" id="IPR022880">
    <property type="entry name" value="DNApol_IV"/>
</dbReference>
<dbReference type="InterPro" id="IPR001126">
    <property type="entry name" value="UmuC"/>
</dbReference>
<dbReference type="CDD" id="cd03586">
    <property type="entry name" value="PolY_Pol_IV_kappa"/>
    <property type="match status" value="1"/>
</dbReference>
<dbReference type="Gene3D" id="3.30.1490.100">
    <property type="entry name" value="DNA polymerase, Y-family, little finger domain"/>
    <property type="match status" value="1"/>
</dbReference>
<dbReference type="InterPro" id="IPR017961">
    <property type="entry name" value="DNA_pol_Y-fam_little_finger"/>
</dbReference>
<comment type="similarity">
    <text evidence="2 15">Belongs to the DNA polymerase type-Y family.</text>
</comment>
<dbReference type="Proteomes" id="UP000777002">
    <property type="component" value="Unassembled WGS sequence"/>
</dbReference>
<accession>A0ABS2GSM9</accession>
<keyword evidence="8 15" id="KW-0479">Metal-binding</keyword>
<keyword evidence="13 15" id="KW-0234">DNA repair</keyword>
<evidence type="ECO:0000256" key="13">
    <source>
        <dbReference type="ARBA" id="ARBA00023204"/>
    </source>
</evidence>
<evidence type="ECO:0000256" key="15">
    <source>
        <dbReference type="HAMAP-Rule" id="MF_01113"/>
    </source>
</evidence>
<dbReference type="Pfam" id="PF21999">
    <property type="entry name" value="IMS_HHH_1"/>
    <property type="match status" value="1"/>
</dbReference>
<keyword evidence="5 15" id="KW-0808">Transferase</keyword>
<reference evidence="17 18" key="1">
    <citation type="journal article" date="2021" name="Sci. Rep.">
        <title>The distribution of antibiotic resistance genes in chicken gut microbiota commensals.</title>
        <authorList>
            <person name="Juricova H."/>
            <person name="Matiasovicova J."/>
            <person name="Kubasova T."/>
            <person name="Cejkova D."/>
            <person name="Rychlik I."/>
        </authorList>
    </citation>
    <scope>NUCLEOTIDE SEQUENCE [LARGE SCALE GENOMIC DNA]</scope>
    <source>
        <strain evidence="17 18">An562</strain>
    </source>
</reference>
<keyword evidence="12 15" id="KW-0238">DNA-binding</keyword>
<keyword evidence="3 15" id="KW-0515">Mutator protein</keyword>
<dbReference type="PANTHER" id="PTHR11076">
    <property type="entry name" value="DNA REPAIR POLYMERASE UMUC / TRANSFERASE FAMILY MEMBER"/>
    <property type="match status" value="1"/>
</dbReference>
<evidence type="ECO:0000313" key="17">
    <source>
        <dbReference type="EMBL" id="MBM6928858.1"/>
    </source>
</evidence>
<feature type="binding site" evidence="15">
    <location>
        <position position="14"/>
    </location>
    <ligand>
        <name>Mg(2+)</name>
        <dbReference type="ChEBI" id="CHEBI:18420"/>
    </ligand>
</feature>
<comment type="function">
    <text evidence="15">Poorly processive, error-prone DNA polymerase involved in untargeted mutagenesis. Copies undamaged DNA at stalled replication forks, which arise in vivo from mismatched or misaligned primer ends. These misaligned primers can be extended by PolIV. Exhibits no 3'-5' exonuclease (proofreading) activity. May be involved in translesional synthesis, in conjunction with the beta clamp from PolIII.</text>
</comment>
<evidence type="ECO:0000256" key="12">
    <source>
        <dbReference type="ARBA" id="ARBA00023125"/>
    </source>
</evidence>
<keyword evidence="6 15" id="KW-0548">Nucleotidyltransferase</keyword>
<keyword evidence="11 15" id="KW-0239">DNA-directed DNA polymerase</keyword>
<evidence type="ECO:0000256" key="2">
    <source>
        <dbReference type="ARBA" id="ARBA00010945"/>
    </source>
</evidence>
<dbReference type="Pfam" id="PF11799">
    <property type="entry name" value="IMS_C"/>
    <property type="match status" value="1"/>
</dbReference>
<feature type="site" description="Substrate discrimination" evidence="15">
    <location>
        <position position="19"/>
    </location>
</feature>